<name>A0A9N9N027_9CUCU</name>
<evidence type="ECO:0000313" key="6">
    <source>
        <dbReference type="Proteomes" id="UP001152799"/>
    </source>
</evidence>
<keyword evidence="6" id="KW-1185">Reference proteome</keyword>
<dbReference type="Proteomes" id="UP001152799">
    <property type="component" value="Chromosome 9"/>
</dbReference>
<dbReference type="Gene3D" id="2.60.120.290">
    <property type="entry name" value="Spermadhesin, CUB domain"/>
    <property type="match status" value="1"/>
</dbReference>
<dbReference type="PANTHER" id="PTHR33236:SF4">
    <property type="entry name" value="CUB DOMAIN-CONTAINING PROTEIN"/>
    <property type="match status" value="1"/>
</dbReference>
<organism evidence="5 6">
    <name type="scientific">Ceutorhynchus assimilis</name>
    <name type="common">cabbage seed weevil</name>
    <dbReference type="NCBI Taxonomy" id="467358"/>
    <lineage>
        <taxon>Eukaryota</taxon>
        <taxon>Metazoa</taxon>
        <taxon>Ecdysozoa</taxon>
        <taxon>Arthropoda</taxon>
        <taxon>Hexapoda</taxon>
        <taxon>Insecta</taxon>
        <taxon>Pterygota</taxon>
        <taxon>Neoptera</taxon>
        <taxon>Endopterygota</taxon>
        <taxon>Coleoptera</taxon>
        <taxon>Polyphaga</taxon>
        <taxon>Cucujiformia</taxon>
        <taxon>Curculionidae</taxon>
        <taxon>Ceutorhynchinae</taxon>
        <taxon>Ceutorhynchus</taxon>
    </lineage>
</organism>
<evidence type="ECO:0000259" key="4">
    <source>
        <dbReference type="PROSITE" id="PS01180"/>
    </source>
</evidence>
<keyword evidence="1" id="KW-1015">Disulfide bond</keyword>
<dbReference type="InterPro" id="IPR058698">
    <property type="entry name" value="CUB_metazoa"/>
</dbReference>
<accession>A0A9N9N027</accession>
<comment type="caution">
    <text evidence="2">Lacks conserved residue(s) required for the propagation of feature annotation.</text>
</comment>
<dbReference type="Pfam" id="PF26080">
    <property type="entry name" value="CUB_animal"/>
    <property type="match status" value="1"/>
</dbReference>
<dbReference type="PROSITE" id="PS01180">
    <property type="entry name" value="CUB"/>
    <property type="match status" value="1"/>
</dbReference>
<reference evidence="5" key="1">
    <citation type="submission" date="2022-01" db="EMBL/GenBank/DDBJ databases">
        <authorList>
            <person name="King R."/>
        </authorList>
    </citation>
    <scope>NUCLEOTIDE SEQUENCE</scope>
</reference>
<evidence type="ECO:0000256" key="1">
    <source>
        <dbReference type="ARBA" id="ARBA00023157"/>
    </source>
</evidence>
<evidence type="ECO:0000256" key="3">
    <source>
        <dbReference type="SAM" id="SignalP"/>
    </source>
</evidence>
<dbReference type="AlphaFoldDB" id="A0A9N9N027"/>
<dbReference type="EMBL" id="OU892285">
    <property type="protein sequence ID" value="CAG9773870.1"/>
    <property type="molecule type" value="Genomic_DNA"/>
</dbReference>
<dbReference type="OrthoDB" id="6344756at2759"/>
<feature type="chain" id="PRO_5040284141" description="CUB domain-containing protein" evidence="3">
    <location>
        <begin position="19"/>
        <end position="403"/>
    </location>
</feature>
<protein>
    <recommendedName>
        <fullName evidence="4">CUB domain-containing protein</fullName>
    </recommendedName>
</protein>
<dbReference type="PANTHER" id="PTHR33236">
    <property type="entry name" value="INTRAFLAGELLAR TRANSPORT PROTEIN 122 FAMILY PROTEIN-RELATED"/>
    <property type="match status" value="1"/>
</dbReference>
<feature type="signal peptide" evidence="3">
    <location>
        <begin position="1"/>
        <end position="18"/>
    </location>
</feature>
<proteinExistence type="predicted"/>
<evidence type="ECO:0000313" key="5">
    <source>
        <dbReference type="EMBL" id="CAG9773870.1"/>
    </source>
</evidence>
<dbReference type="InterPro" id="IPR000859">
    <property type="entry name" value="CUB_dom"/>
</dbReference>
<evidence type="ECO:0000256" key="2">
    <source>
        <dbReference type="PROSITE-ProRule" id="PRU00059"/>
    </source>
</evidence>
<gene>
    <name evidence="5" type="ORF">CEUTPL_LOCUS14255</name>
</gene>
<sequence length="403" mass="45163">MKVHHFVFLIWVPVLALSVPIVDFDIWGDQRQASSSLVADKDLSRLPRVLNFFPVPFVEECKANDGRRRGICMNTYECRIQGGKSYGFCALGFGVCCVFTSTCDKQVINNITYFVNPDFPDLSKNMSSCRVKVQKIEPEVTQIRFDFVHFNLGQPNRSTGVCEEDIFRISTENATRELTLCGYNSGQHLYFDVENVDGIQIDMVLAKKAVQRIWEVVITQIPFDQRTPPGCLQYFTGSTGVIQTMNFADNGRHLANQDYSICIRQESNMCSISYEQCSEDSFRIAPNTENDLDTNSIEEGSGDYDNELQESVRAVDLCNDKIVLPCDSEELLMPGIFGMNPGHCNLIHCGSTLCPAGQSPCKIESSATPFNIGVHFGETISNELSPEDNLGMCLVYEQIPCEF</sequence>
<dbReference type="InterPro" id="IPR035914">
    <property type="entry name" value="Sperma_CUB_dom_sf"/>
</dbReference>
<feature type="domain" description="CUB" evidence="4">
    <location>
        <begin position="103"/>
        <end position="182"/>
    </location>
</feature>
<keyword evidence="3" id="KW-0732">Signal</keyword>